<evidence type="ECO:0000256" key="1">
    <source>
        <dbReference type="ARBA" id="ARBA00004241"/>
    </source>
</evidence>
<feature type="transmembrane region" description="Helical" evidence="3">
    <location>
        <begin position="12"/>
        <end position="32"/>
    </location>
</feature>
<comment type="caution">
    <text evidence="4">The sequence shown here is derived from an EMBL/GenBank/DDBJ whole genome shotgun (WGS) entry which is preliminary data.</text>
</comment>
<gene>
    <name evidence="4" type="ORF">ACFQ42_03775</name>
</gene>
<name>A0ABW4BRQ9_9LACO</name>
<keyword evidence="3" id="KW-0812">Transmembrane</keyword>
<dbReference type="EMBL" id="JBHTOI010000025">
    <property type="protein sequence ID" value="MFD1417879.1"/>
    <property type="molecule type" value="Genomic_DNA"/>
</dbReference>
<sequence length="96" mass="10870">MNKLKKKTREAFTLIEMVIVLFIISLLLLLIVPNLGGQKTNAENKTDEAFRSTLQTQVDMADTKIHDLKELDLSEKQADKAKGYKINEKGQVIKNP</sequence>
<dbReference type="InterPro" id="IPR012902">
    <property type="entry name" value="N_methyl_site"/>
</dbReference>
<evidence type="ECO:0000256" key="2">
    <source>
        <dbReference type="ARBA" id="ARBA00023287"/>
    </source>
</evidence>
<reference evidence="5" key="1">
    <citation type="journal article" date="2019" name="Int. J. Syst. Evol. Microbiol.">
        <title>The Global Catalogue of Microorganisms (GCM) 10K type strain sequencing project: providing services to taxonomists for standard genome sequencing and annotation.</title>
        <authorList>
            <consortium name="The Broad Institute Genomics Platform"/>
            <consortium name="The Broad Institute Genome Sequencing Center for Infectious Disease"/>
            <person name="Wu L."/>
            <person name="Ma J."/>
        </authorList>
    </citation>
    <scope>NUCLEOTIDE SEQUENCE [LARGE SCALE GENOMIC DNA]</scope>
    <source>
        <strain evidence="5">CCM 8936</strain>
    </source>
</reference>
<dbReference type="SUPFAM" id="SSF54523">
    <property type="entry name" value="Pili subunits"/>
    <property type="match status" value="1"/>
</dbReference>
<dbReference type="InterPro" id="IPR045584">
    <property type="entry name" value="Pilin-like"/>
</dbReference>
<proteinExistence type="predicted"/>
<keyword evidence="3" id="KW-0472">Membrane</keyword>
<evidence type="ECO:0000256" key="3">
    <source>
        <dbReference type="SAM" id="Phobius"/>
    </source>
</evidence>
<dbReference type="RefSeq" id="WP_125678342.1">
    <property type="nucleotide sequence ID" value="NZ_JBHTOI010000025.1"/>
</dbReference>
<dbReference type="Gene3D" id="3.30.700.10">
    <property type="entry name" value="Glycoprotein, Type 4 Pilin"/>
    <property type="match status" value="1"/>
</dbReference>
<keyword evidence="3" id="KW-1133">Transmembrane helix</keyword>
<comment type="subcellular location">
    <subcellularLocation>
        <location evidence="1">Cell surface</location>
    </subcellularLocation>
</comment>
<evidence type="ECO:0000313" key="5">
    <source>
        <dbReference type="Proteomes" id="UP001597251"/>
    </source>
</evidence>
<organism evidence="4 5">
    <name type="scientific">Companilactobacillus keshanensis</name>
    <dbReference type="NCBI Taxonomy" id="2486003"/>
    <lineage>
        <taxon>Bacteria</taxon>
        <taxon>Bacillati</taxon>
        <taxon>Bacillota</taxon>
        <taxon>Bacilli</taxon>
        <taxon>Lactobacillales</taxon>
        <taxon>Lactobacillaceae</taxon>
        <taxon>Companilactobacillus</taxon>
    </lineage>
</organism>
<dbReference type="NCBIfam" id="TIGR02532">
    <property type="entry name" value="IV_pilin_GFxxxE"/>
    <property type="match status" value="1"/>
</dbReference>
<accession>A0ABW4BRQ9</accession>
<dbReference type="Pfam" id="PF07963">
    <property type="entry name" value="N_methyl"/>
    <property type="match status" value="1"/>
</dbReference>
<keyword evidence="5" id="KW-1185">Reference proteome</keyword>
<evidence type="ECO:0000313" key="4">
    <source>
        <dbReference type="EMBL" id="MFD1417879.1"/>
    </source>
</evidence>
<keyword evidence="2" id="KW-0178">Competence</keyword>
<dbReference type="Proteomes" id="UP001597251">
    <property type="component" value="Unassembled WGS sequence"/>
</dbReference>
<protein>
    <submittedName>
        <fullName evidence="4">Prepilin-type N-terminal cleavage/methylation domain-containing protein</fullName>
    </submittedName>
</protein>